<dbReference type="HOGENOM" id="CLU_026673_20_2_1"/>
<dbReference type="AlphaFoldDB" id="A0A067Q7F7"/>
<dbReference type="FunFam" id="3.40.50.720:FF:000158">
    <property type="entry name" value="Zinc-binding alcohol dehydrogenase"/>
    <property type="match status" value="1"/>
</dbReference>
<dbReference type="InterPro" id="IPR011032">
    <property type="entry name" value="GroES-like_sf"/>
</dbReference>
<evidence type="ECO:0000256" key="7">
    <source>
        <dbReference type="ARBA" id="ARBA00022857"/>
    </source>
</evidence>
<feature type="domain" description="Enoyl reductase (ER)" evidence="12">
    <location>
        <begin position="13"/>
        <end position="351"/>
    </location>
</feature>
<organism evidence="13 14">
    <name type="scientific">Jaapia argillacea MUCL 33604</name>
    <dbReference type="NCBI Taxonomy" id="933084"/>
    <lineage>
        <taxon>Eukaryota</taxon>
        <taxon>Fungi</taxon>
        <taxon>Dikarya</taxon>
        <taxon>Basidiomycota</taxon>
        <taxon>Agaricomycotina</taxon>
        <taxon>Agaricomycetes</taxon>
        <taxon>Agaricomycetidae</taxon>
        <taxon>Jaapiales</taxon>
        <taxon>Jaapiaceae</taxon>
        <taxon>Jaapia</taxon>
    </lineage>
</organism>
<evidence type="ECO:0000313" key="14">
    <source>
        <dbReference type="Proteomes" id="UP000027265"/>
    </source>
</evidence>
<comment type="cofactor">
    <cofactor evidence="1 11">
        <name>Zn(2+)</name>
        <dbReference type="ChEBI" id="CHEBI:29105"/>
    </cofactor>
</comment>
<evidence type="ECO:0000259" key="12">
    <source>
        <dbReference type="SMART" id="SM00829"/>
    </source>
</evidence>
<comment type="catalytic activity">
    <reaction evidence="10">
        <text>a primary alcohol + NADP(+) = an aldehyde + NADPH + H(+)</text>
        <dbReference type="Rhea" id="RHEA:15937"/>
        <dbReference type="ChEBI" id="CHEBI:15378"/>
        <dbReference type="ChEBI" id="CHEBI:15734"/>
        <dbReference type="ChEBI" id="CHEBI:17478"/>
        <dbReference type="ChEBI" id="CHEBI:57783"/>
        <dbReference type="ChEBI" id="CHEBI:58349"/>
        <dbReference type="EC" id="1.1.1.2"/>
    </reaction>
    <physiologicalReaction direction="left-to-right" evidence="10">
        <dbReference type="Rhea" id="RHEA:15938"/>
    </physiologicalReaction>
    <physiologicalReaction direction="right-to-left" evidence="10">
        <dbReference type="Rhea" id="RHEA:15939"/>
    </physiologicalReaction>
</comment>
<accession>A0A067Q7F7</accession>
<protein>
    <recommendedName>
        <fullName evidence="9">alcohol dehydrogenase (NADP(+))</fullName>
        <ecNumber evidence="9">1.1.1.2</ecNumber>
    </recommendedName>
</protein>
<evidence type="ECO:0000256" key="3">
    <source>
        <dbReference type="ARBA" id="ARBA00011738"/>
    </source>
</evidence>
<dbReference type="InterPro" id="IPR036291">
    <property type="entry name" value="NAD(P)-bd_dom_sf"/>
</dbReference>
<dbReference type="Gene3D" id="3.90.180.10">
    <property type="entry name" value="Medium-chain alcohol dehydrogenases, catalytic domain"/>
    <property type="match status" value="1"/>
</dbReference>
<proteinExistence type="inferred from homology"/>
<evidence type="ECO:0000256" key="1">
    <source>
        <dbReference type="ARBA" id="ARBA00001947"/>
    </source>
</evidence>
<evidence type="ECO:0000256" key="6">
    <source>
        <dbReference type="ARBA" id="ARBA00022833"/>
    </source>
</evidence>
<comment type="similarity">
    <text evidence="2 11">Belongs to the zinc-containing alcohol dehydrogenase family.</text>
</comment>
<evidence type="ECO:0000256" key="8">
    <source>
        <dbReference type="ARBA" id="ARBA00023002"/>
    </source>
</evidence>
<evidence type="ECO:0000313" key="13">
    <source>
        <dbReference type="EMBL" id="KDQ58536.1"/>
    </source>
</evidence>
<dbReference type="GO" id="GO:0008270">
    <property type="term" value="F:zinc ion binding"/>
    <property type="evidence" value="ECO:0007669"/>
    <property type="project" value="InterPro"/>
</dbReference>
<dbReference type="InterPro" id="IPR002328">
    <property type="entry name" value="ADH_Zn_CS"/>
</dbReference>
<evidence type="ECO:0000256" key="11">
    <source>
        <dbReference type="RuleBase" id="RU361277"/>
    </source>
</evidence>
<dbReference type="Pfam" id="PF00107">
    <property type="entry name" value="ADH_zinc_N"/>
    <property type="match status" value="1"/>
</dbReference>
<dbReference type="EC" id="1.1.1.2" evidence="9"/>
<dbReference type="Pfam" id="PF08240">
    <property type="entry name" value="ADH_N"/>
    <property type="match status" value="1"/>
</dbReference>
<evidence type="ECO:0000256" key="9">
    <source>
        <dbReference type="ARBA" id="ARBA00024074"/>
    </source>
</evidence>
<evidence type="ECO:0000256" key="2">
    <source>
        <dbReference type="ARBA" id="ARBA00008072"/>
    </source>
</evidence>
<evidence type="ECO:0000256" key="4">
    <source>
        <dbReference type="ARBA" id="ARBA00022553"/>
    </source>
</evidence>
<sequence length="356" mass="38776">MAPEADTKFKGYAVTDSNKWSDFTVIEYQPKTWEETDIELAITHCGVCGSDVHTITGGWGHVPVPLVVGHEIVGTVTRVGSKVTEFKVGDRAGVGAQIASCYNCRACKNDEECYCPKSIDTYASQYPDGVRTMGGYSTHIRANELFTFPIPDKLESRHAASMLCAGLTVFSPLVRNGCGPGKKVGVIGIGGLGHYALLFAKALGAEVYALTHSTRKVEDIKKMGADHIIVTDEEGKFAADHQMELDLIISTADVAEGMPLQAYLSMLWVHGRFITVGLPDKPLPQLRAFDFAPNGCFLGGSHIGNKKEAVAMLKLAAEKGIKPWIEELPMKDAKIAVERVQKNDIRYRFVLTQDLA</sequence>
<keyword evidence="8" id="KW-0560">Oxidoreductase</keyword>
<keyword evidence="7" id="KW-0521">NADP</keyword>
<keyword evidence="6 11" id="KW-0862">Zinc</keyword>
<name>A0A067Q7F7_9AGAM</name>
<dbReference type="CDD" id="cd05283">
    <property type="entry name" value="CAD1"/>
    <property type="match status" value="1"/>
</dbReference>
<dbReference type="SUPFAM" id="SSF51735">
    <property type="entry name" value="NAD(P)-binding Rossmann-fold domains"/>
    <property type="match status" value="1"/>
</dbReference>
<dbReference type="Proteomes" id="UP000027265">
    <property type="component" value="Unassembled WGS sequence"/>
</dbReference>
<dbReference type="OrthoDB" id="1879366at2759"/>
<dbReference type="GO" id="GO:0008106">
    <property type="term" value="F:alcohol dehydrogenase (NADP+) activity"/>
    <property type="evidence" value="ECO:0007669"/>
    <property type="project" value="UniProtKB-EC"/>
</dbReference>
<keyword evidence="4" id="KW-0597">Phosphoprotein</keyword>
<dbReference type="InterPro" id="IPR047109">
    <property type="entry name" value="CAD-like"/>
</dbReference>
<dbReference type="PROSITE" id="PS00059">
    <property type="entry name" value="ADH_ZINC"/>
    <property type="match status" value="1"/>
</dbReference>
<dbReference type="InterPro" id="IPR013149">
    <property type="entry name" value="ADH-like_C"/>
</dbReference>
<gene>
    <name evidence="13" type="ORF">JAAARDRAFT_34354</name>
</gene>
<dbReference type="GO" id="GO:0006066">
    <property type="term" value="P:alcohol metabolic process"/>
    <property type="evidence" value="ECO:0007669"/>
    <property type="project" value="UniProtKB-ARBA"/>
</dbReference>
<dbReference type="InterPro" id="IPR020843">
    <property type="entry name" value="ER"/>
</dbReference>
<dbReference type="STRING" id="933084.A0A067Q7F7"/>
<keyword evidence="14" id="KW-1185">Reference proteome</keyword>
<dbReference type="EMBL" id="KL197717">
    <property type="protein sequence ID" value="KDQ58536.1"/>
    <property type="molecule type" value="Genomic_DNA"/>
</dbReference>
<evidence type="ECO:0000256" key="5">
    <source>
        <dbReference type="ARBA" id="ARBA00022723"/>
    </source>
</evidence>
<comment type="subunit">
    <text evidence="3">Homodimer.</text>
</comment>
<reference evidence="14" key="1">
    <citation type="journal article" date="2014" name="Proc. Natl. Acad. Sci. U.S.A.">
        <title>Extensive sampling of basidiomycete genomes demonstrates inadequacy of the white-rot/brown-rot paradigm for wood decay fungi.</title>
        <authorList>
            <person name="Riley R."/>
            <person name="Salamov A.A."/>
            <person name="Brown D.W."/>
            <person name="Nagy L.G."/>
            <person name="Floudas D."/>
            <person name="Held B.W."/>
            <person name="Levasseur A."/>
            <person name="Lombard V."/>
            <person name="Morin E."/>
            <person name="Otillar R."/>
            <person name="Lindquist E.A."/>
            <person name="Sun H."/>
            <person name="LaButti K.M."/>
            <person name="Schmutz J."/>
            <person name="Jabbour D."/>
            <person name="Luo H."/>
            <person name="Baker S.E."/>
            <person name="Pisabarro A.G."/>
            <person name="Walton J.D."/>
            <person name="Blanchette R.A."/>
            <person name="Henrissat B."/>
            <person name="Martin F."/>
            <person name="Cullen D."/>
            <person name="Hibbett D.S."/>
            <person name="Grigoriev I.V."/>
        </authorList>
    </citation>
    <scope>NUCLEOTIDE SEQUENCE [LARGE SCALE GENOMIC DNA]</scope>
    <source>
        <strain evidence="14">MUCL 33604</strain>
    </source>
</reference>
<dbReference type="PANTHER" id="PTHR42683">
    <property type="entry name" value="ALDEHYDE REDUCTASE"/>
    <property type="match status" value="1"/>
</dbReference>
<dbReference type="SMART" id="SM00829">
    <property type="entry name" value="PKS_ER"/>
    <property type="match status" value="1"/>
</dbReference>
<dbReference type="InterPro" id="IPR013154">
    <property type="entry name" value="ADH-like_N"/>
</dbReference>
<dbReference type="Gene3D" id="3.40.50.720">
    <property type="entry name" value="NAD(P)-binding Rossmann-like Domain"/>
    <property type="match status" value="1"/>
</dbReference>
<dbReference type="InParanoid" id="A0A067Q7F7"/>
<evidence type="ECO:0000256" key="10">
    <source>
        <dbReference type="ARBA" id="ARBA00050997"/>
    </source>
</evidence>
<dbReference type="SUPFAM" id="SSF50129">
    <property type="entry name" value="GroES-like"/>
    <property type="match status" value="1"/>
</dbReference>
<keyword evidence="5 11" id="KW-0479">Metal-binding</keyword>